<dbReference type="OrthoDB" id="543755at2"/>
<dbReference type="InterPro" id="IPR007833">
    <property type="entry name" value="Capsule_polysaccharide_synth"/>
</dbReference>
<protein>
    <submittedName>
        <fullName evidence="1">Beta-3-deoxy-D-manno-oct-2-ulosonic acid transferase</fullName>
    </submittedName>
</protein>
<evidence type="ECO:0000313" key="2">
    <source>
        <dbReference type="Proteomes" id="UP000321172"/>
    </source>
</evidence>
<dbReference type="GO" id="GO:0015774">
    <property type="term" value="P:polysaccharide transport"/>
    <property type="evidence" value="ECO:0007669"/>
    <property type="project" value="InterPro"/>
</dbReference>
<proteinExistence type="predicted"/>
<dbReference type="GO" id="GO:0000271">
    <property type="term" value="P:polysaccharide biosynthetic process"/>
    <property type="evidence" value="ECO:0007669"/>
    <property type="project" value="InterPro"/>
</dbReference>
<dbReference type="GO" id="GO:0016740">
    <property type="term" value="F:transferase activity"/>
    <property type="evidence" value="ECO:0007669"/>
    <property type="project" value="UniProtKB-KW"/>
</dbReference>
<reference evidence="1 2" key="1">
    <citation type="journal article" date="2013" name="J. Microbiol. Biotechnol.">
        <title>Novosphingobium ginsenosidimutans sp. nov., with the ability to convert ginsenoside.</title>
        <authorList>
            <person name="Kim J.K."/>
            <person name="He D."/>
            <person name="Liu Q.M."/>
            <person name="Park H.Y."/>
            <person name="Jung M.S."/>
            <person name="Yoon M.H."/>
            <person name="Kim S.C."/>
            <person name="Im W.T."/>
        </authorList>
    </citation>
    <scope>NUCLEOTIDE SEQUENCE [LARGE SCALE GENOMIC DNA]</scope>
    <source>
        <strain evidence="1 2">FW-6</strain>
    </source>
</reference>
<dbReference type="EMBL" id="CP042345">
    <property type="protein sequence ID" value="QEA15803.1"/>
    <property type="molecule type" value="Genomic_DNA"/>
</dbReference>
<dbReference type="Pfam" id="PF05159">
    <property type="entry name" value="Capsule_synth"/>
    <property type="match status" value="2"/>
</dbReference>
<dbReference type="KEGG" id="ngf:FRF71_06420"/>
<organism evidence="1 2">
    <name type="scientific">Novosphingobium ginsenosidimutans</name>
    <dbReference type="NCBI Taxonomy" id="1176536"/>
    <lineage>
        <taxon>Bacteria</taxon>
        <taxon>Pseudomonadati</taxon>
        <taxon>Pseudomonadota</taxon>
        <taxon>Alphaproteobacteria</taxon>
        <taxon>Sphingomonadales</taxon>
        <taxon>Sphingomonadaceae</taxon>
        <taxon>Novosphingobium</taxon>
    </lineage>
</organism>
<sequence>MLQPLSEPGVTIVLPPGMRAPAGFAVLQAPFDPWSAAQRASAVWAGAERELATIAALLGKPVQLFGERGPLRQLPDLVGDLLQSLTGKSWVSPFDGTPWDLLQVIAQLGDWRRLIASNRDLGAVYGVARWKRVTVDPLLWDGTGPVRYARRLRSDLDPGARVVAWKSRTAPAVLAELEASGSIAELEDGFIRSVGLGANCIPPLSIIVDRSGVYFDPNAPSDLEAMLECDELPAKWVERASELQTTLVHAGISKYGQGEVTKPVTVSKQRRILVTGQVEDDRSVMSGGANCTNLELIAKARALEPDAWIIYKPHPDVEAGHRKGHVPDADALRYANEIERRAPIAALLNQVDAVHVITSLTGFEALLRGKAVTTHGQPFYAGWGLTRDLGPRNPRRTRRRSLAELVAATLIGYPRCVDPVTRLPCPPEVLVQRIANGQARVASPLILLREWQGKLRLLWQRLSGGRR</sequence>
<accession>A0A5B8S3B4</accession>
<dbReference type="Proteomes" id="UP000321172">
    <property type="component" value="Chromosome"/>
</dbReference>
<gene>
    <name evidence="1" type="ORF">FRF71_06420</name>
</gene>
<name>A0A5B8S3B4_9SPHN</name>
<dbReference type="AlphaFoldDB" id="A0A5B8S3B4"/>
<keyword evidence="1" id="KW-0808">Transferase</keyword>
<keyword evidence="2" id="KW-1185">Reference proteome</keyword>
<dbReference type="CDD" id="cd16439">
    <property type="entry name" value="beta_Kdo_transferase_KpsC_2"/>
    <property type="match status" value="1"/>
</dbReference>
<evidence type="ECO:0000313" key="1">
    <source>
        <dbReference type="EMBL" id="QEA15803.1"/>
    </source>
</evidence>